<evidence type="ECO:0000313" key="3">
    <source>
        <dbReference type="Proteomes" id="UP000199614"/>
    </source>
</evidence>
<dbReference type="OrthoDB" id="164118at2"/>
<dbReference type="Proteomes" id="UP000199614">
    <property type="component" value="Unassembled WGS sequence"/>
</dbReference>
<reference evidence="2 3" key="1">
    <citation type="submission" date="2016-10" db="EMBL/GenBank/DDBJ databases">
        <authorList>
            <person name="de Groot N.N."/>
        </authorList>
    </citation>
    <scope>NUCLEOTIDE SEQUENCE [LARGE SCALE GENOMIC DNA]</scope>
    <source>
        <strain evidence="2 3">CGMCC 4.1877</strain>
    </source>
</reference>
<keyword evidence="1" id="KW-0812">Transmembrane</keyword>
<feature type="transmembrane region" description="Helical" evidence="1">
    <location>
        <begin position="194"/>
        <end position="218"/>
    </location>
</feature>
<keyword evidence="3" id="KW-1185">Reference proteome</keyword>
<feature type="transmembrane region" description="Helical" evidence="1">
    <location>
        <begin position="58"/>
        <end position="79"/>
    </location>
</feature>
<dbReference type="InterPro" id="IPR018688">
    <property type="entry name" value="PpoB2-like"/>
</dbReference>
<dbReference type="AlphaFoldDB" id="A0A1I5G4C1"/>
<accession>A0A1I5G4C1</accession>
<organism evidence="2 3">
    <name type="scientific">Pseudonocardia ammonioxydans</name>
    <dbReference type="NCBI Taxonomy" id="260086"/>
    <lineage>
        <taxon>Bacteria</taxon>
        <taxon>Bacillati</taxon>
        <taxon>Actinomycetota</taxon>
        <taxon>Actinomycetes</taxon>
        <taxon>Pseudonocardiales</taxon>
        <taxon>Pseudonocardiaceae</taxon>
        <taxon>Pseudonocardia</taxon>
    </lineage>
</organism>
<feature type="transmembrane region" description="Helical" evidence="1">
    <location>
        <begin position="230"/>
        <end position="249"/>
    </location>
</feature>
<dbReference type="EMBL" id="FOUY01000043">
    <property type="protein sequence ID" value="SFO30898.1"/>
    <property type="molecule type" value="Genomic_DNA"/>
</dbReference>
<dbReference type="STRING" id="260086.SAMN05216207_104321"/>
<dbReference type="RefSeq" id="WP_093352929.1">
    <property type="nucleotide sequence ID" value="NZ_FOUY01000043.1"/>
</dbReference>
<gene>
    <name evidence="2" type="ORF">SAMN05216207_104321</name>
</gene>
<feature type="transmembrane region" description="Helical" evidence="1">
    <location>
        <begin position="134"/>
        <end position="152"/>
    </location>
</feature>
<name>A0A1I5G4C1_PSUAM</name>
<evidence type="ECO:0000313" key="2">
    <source>
        <dbReference type="EMBL" id="SFO30898.1"/>
    </source>
</evidence>
<feature type="transmembrane region" description="Helical" evidence="1">
    <location>
        <begin position="100"/>
        <end position="128"/>
    </location>
</feature>
<dbReference type="Pfam" id="PF09948">
    <property type="entry name" value="PpoB2"/>
    <property type="match status" value="1"/>
</dbReference>
<proteinExistence type="predicted"/>
<keyword evidence="1" id="KW-1133">Transmembrane helix</keyword>
<keyword evidence="1" id="KW-0472">Membrane</keyword>
<sequence length="257" mass="26916">MPTTGQVSARRDPAPLLWSLTAAGWVALLALEIVPGAHPAHPAEAVAGLAAGPLRPAALVLFTGGWLVMVAAMMLPTTVPMARMFTVVSSRQDAAGPVRAAFFAAYLAVWLGFAVVALVLLVAIAPLLHQVPHGIGLAAALLLAGTFQFTPLKQRCLTLCRDPAAFLFTRYRRGVAGAWSVGTRHALSCLGCCWALMLIMFATGVADLVWMLGLTAVMVAEKTARWGRRLVRPVGVVLLLAGIAVALVGTGPPAHLH</sequence>
<protein>
    <submittedName>
        <fullName evidence="2">Predicted metal-binding membrane protein</fullName>
    </submittedName>
</protein>
<evidence type="ECO:0000256" key="1">
    <source>
        <dbReference type="SAM" id="Phobius"/>
    </source>
</evidence>